<dbReference type="Proteomes" id="UP000824249">
    <property type="component" value="Unassembled WGS sequence"/>
</dbReference>
<dbReference type="EMBL" id="DXFD01000099">
    <property type="protein sequence ID" value="HIX47342.1"/>
    <property type="molecule type" value="Genomic_DNA"/>
</dbReference>
<name>A0A9D1VW46_9FIRM</name>
<evidence type="ECO:0000256" key="5">
    <source>
        <dbReference type="ARBA" id="ARBA00022898"/>
    </source>
</evidence>
<keyword evidence="4" id="KW-0479">Metal-binding</keyword>
<dbReference type="PANTHER" id="PTHR11601:SF34">
    <property type="entry name" value="CYSTEINE DESULFURASE"/>
    <property type="match status" value="1"/>
</dbReference>
<proteinExistence type="inferred from homology"/>
<comment type="similarity">
    <text evidence="2">Belongs to the class-V pyridoxal-phosphate-dependent aminotransferase family. NifS/IscS subfamily.</text>
</comment>
<dbReference type="GO" id="GO:0051536">
    <property type="term" value="F:iron-sulfur cluster binding"/>
    <property type="evidence" value="ECO:0007669"/>
    <property type="project" value="UniProtKB-KW"/>
</dbReference>
<reference evidence="10" key="1">
    <citation type="journal article" date="2021" name="PeerJ">
        <title>Extensive microbial diversity within the chicken gut microbiome revealed by metagenomics and culture.</title>
        <authorList>
            <person name="Gilroy R."/>
            <person name="Ravi A."/>
            <person name="Getino M."/>
            <person name="Pursley I."/>
            <person name="Horton D.L."/>
            <person name="Alikhan N.F."/>
            <person name="Baker D."/>
            <person name="Gharbi K."/>
            <person name="Hall N."/>
            <person name="Watson M."/>
            <person name="Adriaenssens E.M."/>
            <person name="Foster-Nyarko E."/>
            <person name="Jarju S."/>
            <person name="Secka A."/>
            <person name="Antonio M."/>
            <person name="Oren A."/>
            <person name="Chaudhuri R.R."/>
            <person name="La Ragione R."/>
            <person name="Hildebrand F."/>
            <person name="Pallen M.J."/>
        </authorList>
    </citation>
    <scope>NUCLEOTIDE SEQUENCE</scope>
    <source>
        <strain evidence="10">26628</strain>
    </source>
</reference>
<evidence type="ECO:0000256" key="6">
    <source>
        <dbReference type="ARBA" id="ARBA00023004"/>
    </source>
</evidence>
<evidence type="ECO:0000256" key="7">
    <source>
        <dbReference type="ARBA" id="ARBA00023014"/>
    </source>
</evidence>
<dbReference type="Gene3D" id="3.40.640.10">
    <property type="entry name" value="Type I PLP-dependent aspartate aminotransferase-like (Major domain)"/>
    <property type="match status" value="1"/>
</dbReference>
<gene>
    <name evidence="10" type="ORF">H9737_06615</name>
</gene>
<dbReference type="AlphaFoldDB" id="A0A9D1VW46"/>
<protein>
    <submittedName>
        <fullName evidence="10">Aminotransferase class V-fold PLP-dependent enzyme</fullName>
    </submittedName>
</protein>
<dbReference type="PIRSF" id="PIRSF005572">
    <property type="entry name" value="NifS"/>
    <property type="match status" value="1"/>
</dbReference>
<comment type="cofactor">
    <cofactor evidence="1">
        <name>pyridoxal 5'-phosphate</name>
        <dbReference type="ChEBI" id="CHEBI:597326"/>
    </cofactor>
</comment>
<evidence type="ECO:0000256" key="2">
    <source>
        <dbReference type="ARBA" id="ARBA00006490"/>
    </source>
</evidence>
<evidence type="ECO:0000259" key="9">
    <source>
        <dbReference type="Pfam" id="PF00266"/>
    </source>
</evidence>
<organism evidence="10 11">
    <name type="scientific">Candidatus Borkfalkia faecigallinarum</name>
    <dbReference type="NCBI Taxonomy" id="2838509"/>
    <lineage>
        <taxon>Bacteria</taxon>
        <taxon>Bacillati</taxon>
        <taxon>Bacillota</taxon>
        <taxon>Clostridia</taxon>
        <taxon>Christensenellales</taxon>
        <taxon>Christensenellaceae</taxon>
        <taxon>Candidatus Borkfalkia</taxon>
    </lineage>
</organism>
<sequence>MAMIYLDNAATTPPNAAAVEEALRLLGEEFHNPSALYRASFAAHKRMEEARRAILSCIADPAKFALEFTSCGSESDNQALFSGARRGNFVTTQGEHAAVQRTAEELSRRGVEVRFAKLDRFGRVDAEDLLRLVDERTSLVSVIHVNNETGAVNDVASLATAVKRKFPRALFHSDGVQAFGKIAFRLTNDIDFYTVSAHKIGGVRGVGGLFYRKGAPLHPLIFGGGQESGLRGGTENTFAIAQFAAAAGRKFASLAADAERAARLRGLFLEGLDADIFSALSPQDGSPYILSVSARGLRAEVLLHMLDDNGVMVGTGSACSSKNRYSRVILACGLDERTADGVLRLSLSSETTEEECRCAIEIINRCARELRERMR</sequence>
<feature type="domain" description="Aminotransferase class V" evidence="9">
    <location>
        <begin position="4"/>
        <end position="355"/>
    </location>
</feature>
<comment type="caution">
    <text evidence="10">The sequence shown here is derived from an EMBL/GenBank/DDBJ whole genome shotgun (WGS) entry which is preliminary data.</text>
</comment>
<evidence type="ECO:0000256" key="8">
    <source>
        <dbReference type="ARBA" id="ARBA00050776"/>
    </source>
</evidence>
<keyword evidence="5" id="KW-0663">Pyridoxal phosphate</keyword>
<dbReference type="GO" id="GO:0031071">
    <property type="term" value="F:cysteine desulfurase activity"/>
    <property type="evidence" value="ECO:0007669"/>
    <property type="project" value="UniProtKB-EC"/>
</dbReference>
<evidence type="ECO:0000256" key="4">
    <source>
        <dbReference type="ARBA" id="ARBA00022723"/>
    </source>
</evidence>
<accession>A0A9D1VW46</accession>
<dbReference type="InterPro" id="IPR016454">
    <property type="entry name" value="Cysteine_dSase"/>
</dbReference>
<dbReference type="GO" id="GO:0008483">
    <property type="term" value="F:transaminase activity"/>
    <property type="evidence" value="ECO:0007669"/>
    <property type="project" value="UniProtKB-KW"/>
</dbReference>
<dbReference type="Gene3D" id="1.10.260.50">
    <property type="match status" value="1"/>
</dbReference>
<dbReference type="Pfam" id="PF00266">
    <property type="entry name" value="Aminotran_5"/>
    <property type="match status" value="1"/>
</dbReference>
<evidence type="ECO:0000256" key="3">
    <source>
        <dbReference type="ARBA" id="ARBA00022679"/>
    </source>
</evidence>
<evidence type="ECO:0000313" key="10">
    <source>
        <dbReference type="EMBL" id="HIX47342.1"/>
    </source>
</evidence>
<dbReference type="SUPFAM" id="SSF53383">
    <property type="entry name" value="PLP-dependent transferases"/>
    <property type="match status" value="1"/>
</dbReference>
<dbReference type="InterPro" id="IPR015424">
    <property type="entry name" value="PyrdxlP-dep_Trfase"/>
</dbReference>
<dbReference type="GO" id="GO:0046872">
    <property type="term" value="F:metal ion binding"/>
    <property type="evidence" value="ECO:0007669"/>
    <property type="project" value="UniProtKB-KW"/>
</dbReference>
<comment type="catalytic activity">
    <reaction evidence="8">
        <text>(sulfur carrier)-H + L-cysteine = (sulfur carrier)-SH + L-alanine</text>
        <dbReference type="Rhea" id="RHEA:43892"/>
        <dbReference type="Rhea" id="RHEA-COMP:14737"/>
        <dbReference type="Rhea" id="RHEA-COMP:14739"/>
        <dbReference type="ChEBI" id="CHEBI:29917"/>
        <dbReference type="ChEBI" id="CHEBI:35235"/>
        <dbReference type="ChEBI" id="CHEBI:57972"/>
        <dbReference type="ChEBI" id="CHEBI:64428"/>
        <dbReference type="EC" id="2.8.1.7"/>
    </reaction>
</comment>
<dbReference type="PANTHER" id="PTHR11601">
    <property type="entry name" value="CYSTEINE DESULFURYLASE FAMILY MEMBER"/>
    <property type="match status" value="1"/>
</dbReference>
<keyword evidence="7" id="KW-0411">Iron-sulfur</keyword>
<reference evidence="10" key="2">
    <citation type="submission" date="2021-04" db="EMBL/GenBank/DDBJ databases">
        <authorList>
            <person name="Gilroy R."/>
        </authorList>
    </citation>
    <scope>NUCLEOTIDE SEQUENCE</scope>
    <source>
        <strain evidence="10">26628</strain>
    </source>
</reference>
<evidence type="ECO:0000256" key="1">
    <source>
        <dbReference type="ARBA" id="ARBA00001933"/>
    </source>
</evidence>
<keyword evidence="6" id="KW-0408">Iron</keyword>
<keyword evidence="3" id="KW-0808">Transferase</keyword>
<evidence type="ECO:0000313" key="11">
    <source>
        <dbReference type="Proteomes" id="UP000824249"/>
    </source>
</evidence>
<dbReference type="Gene3D" id="3.90.1150.10">
    <property type="entry name" value="Aspartate Aminotransferase, domain 1"/>
    <property type="match status" value="1"/>
</dbReference>
<keyword evidence="10" id="KW-0032">Aminotransferase</keyword>
<dbReference type="InterPro" id="IPR000192">
    <property type="entry name" value="Aminotrans_V_dom"/>
</dbReference>
<dbReference type="InterPro" id="IPR015422">
    <property type="entry name" value="PyrdxlP-dep_Trfase_small"/>
</dbReference>
<dbReference type="InterPro" id="IPR015421">
    <property type="entry name" value="PyrdxlP-dep_Trfase_major"/>
</dbReference>